<evidence type="ECO:0000313" key="3">
    <source>
        <dbReference type="Proteomes" id="UP000431401"/>
    </source>
</evidence>
<sequence length="236" mass="25396">MTSTSEPPAPFWNLETELSSVLLVLAGFVGAAAYTHSEGYFVTFMTGNTERAVIGGFLGDRGFALGAMGLILCFLGGVFVGSVFRRWRWWGNHPHGSTVLATIALAAAAVLDWILYAHEADLGLVPILFVSFGMGILNTSFVRNGEVAIPVTYVTGTLVKFAQGVERHLLGGGTHREWLGYAVQYLSFALGALLGGLVSLVVDGRDMLEAAVVASAIVAAYTWRADVRWVRRQERA</sequence>
<evidence type="ECO:0008006" key="4">
    <source>
        <dbReference type="Google" id="ProtNLM"/>
    </source>
</evidence>
<feature type="transmembrane region" description="Helical" evidence="1">
    <location>
        <begin position="178"/>
        <end position="201"/>
    </location>
</feature>
<keyword evidence="1" id="KW-0812">Transmembrane</keyword>
<feature type="transmembrane region" description="Helical" evidence="1">
    <location>
        <begin position="96"/>
        <end position="115"/>
    </location>
</feature>
<dbReference type="PANTHER" id="PTHR37314">
    <property type="entry name" value="SLR0142 PROTEIN"/>
    <property type="match status" value="1"/>
</dbReference>
<feature type="transmembrane region" description="Helical" evidence="1">
    <location>
        <begin position="122"/>
        <end position="141"/>
    </location>
</feature>
<name>A0A7K0DXT3_9NOCA</name>
<evidence type="ECO:0000313" key="2">
    <source>
        <dbReference type="EMBL" id="MQY30600.1"/>
    </source>
</evidence>
<gene>
    <name evidence="2" type="ORF">NRB56_62020</name>
</gene>
<dbReference type="Proteomes" id="UP000431401">
    <property type="component" value="Unassembled WGS sequence"/>
</dbReference>
<comment type="caution">
    <text evidence="2">The sequence shown here is derived from an EMBL/GenBank/DDBJ whole genome shotgun (WGS) entry which is preliminary data.</text>
</comment>
<keyword evidence="3" id="KW-1185">Reference proteome</keyword>
<dbReference type="PANTHER" id="PTHR37314:SF4">
    <property type="entry name" value="UPF0700 TRANSMEMBRANE PROTEIN YOAK"/>
    <property type="match status" value="1"/>
</dbReference>
<protein>
    <recommendedName>
        <fullName evidence="4">DUF1275 domain-containing protein</fullName>
    </recommendedName>
</protein>
<reference evidence="2 3" key="1">
    <citation type="submission" date="2019-10" db="EMBL/GenBank/DDBJ databases">
        <title>Nocardia macrotermitis sp. nov. and Nocardia aurantia sp. nov., isolated from the gut of fungus growing-termite Macrotermes natalensis.</title>
        <authorList>
            <person name="Benndorf R."/>
            <person name="Schwitalla J."/>
            <person name="Martin K."/>
            <person name="De Beer W."/>
            <person name="Kaster A.-K."/>
            <person name="Vollmers J."/>
            <person name="Poulsen M."/>
            <person name="Beemelmanns C."/>
        </authorList>
    </citation>
    <scope>NUCLEOTIDE SEQUENCE [LARGE SCALE GENOMIC DNA]</scope>
    <source>
        <strain evidence="2 3">RB56</strain>
    </source>
</reference>
<dbReference type="EMBL" id="WEGI01000014">
    <property type="protein sequence ID" value="MQY30600.1"/>
    <property type="molecule type" value="Genomic_DNA"/>
</dbReference>
<dbReference type="Pfam" id="PF06912">
    <property type="entry name" value="DUF1275"/>
    <property type="match status" value="1"/>
</dbReference>
<feature type="transmembrane region" description="Helical" evidence="1">
    <location>
        <begin position="20"/>
        <end position="42"/>
    </location>
</feature>
<organism evidence="2 3">
    <name type="scientific">Nocardia aurantia</name>
    <dbReference type="NCBI Taxonomy" id="2585199"/>
    <lineage>
        <taxon>Bacteria</taxon>
        <taxon>Bacillati</taxon>
        <taxon>Actinomycetota</taxon>
        <taxon>Actinomycetes</taxon>
        <taxon>Mycobacteriales</taxon>
        <taxon>Nocardiaceae</taxon>
        <taxon>Nocardia</taxon>
    </lineage>
</organism>
<dbReference type="AlphaFoldDB" id="A0A7K0DXT3"/>
<feature type="transmembrane region" description="Helical" evidence="1">
    <location>
        <begin position="63"/>
        <end position="84"/>
    </location>
</feature>
<keyword evidence="1" id="KW-1133">Transmembrane helix</keyword>
<keyword evidence="1" id="KW-0472">Membrane</keyword>
<accession>A0A7K0DXT3</accession>
<evidence type="ECO:0000256" key="1">
    <source>
        <dbReference type="SAM" id="Phobius"/>
    </source>
</evidence>
<proteinExistence type="predicted"/>
<dbReference type="RefSeq" id="WP_319943782.1">
    <property type="nucleotide sequence ID" value="NZ_WEGI01000014.1"/>
</dbReference>
<dbReference type="InterPro" id="IPR010699">
    <property type="entry name" value="DUF1275"/>
</dbReference>